<protein>
    <submittedName>
        <fullName evidence="9">Protein-disulfide reductase DsbD family protein</fullName>
    </submittedName>
</protein>
<dbReference type="Proteomes" id="UP001597337">
    <property type="component" value="Unassembled WGS sequence"/>
</dbReference>
<feature type="transmembrane region" description="Helical" evidence="6">
    <location>
        <begin position="533"/>
        <end position="551"/>
    </location>
</feature>
<keyword evidence="4 6" id="KW-1133">Transmembrane helix</keyword>
<keyword evidence="5 6" id="KW-0472">Membrane</keyword>
<feature type="transmembrane region" description="Helical" evidence="6">
    <location>
        <begin position="311"/>
        <end position="335"/>
    </location>
</feature>
<keyword evidence="2 6" id="KW-0812">Transmembrane</keyword>
<dbReference type="EMBL" id="JBHUHX010000052">
    <property type="protein sequence ID" value="MFD2113566.1"/>
    <property type="molecule type" value="Genomic_DNA"/>
</dbReference>
<evidence type="ECO:0000313" key="10">
    <source>
        <dbReference type="Proteomes" id="UP001597337"/>
    </source>
</evidence>
<proteinExistence type="predicted"/>
<gene>
    <name evidence="9" type="ORF">ACFSJC_17100</name>
</gene>
<feature type="transmembrane region" description="Helical" evidence="6">
    <location>
        <begin position="510"/>
        <end position="527"/>
    </location>
</feature>
<name>A0ABW4YD02_9GAMM</name>
<keyword evidence="10" id="KW-1185">Reference proteome</keyword>
<dbReference type="SUPFAM" id="SSF52833">
    <property type="entry name" value="Thioredoxin-like"/>
    <property type="match status" value="1"/>
</dbReference>
<dbReference type="InterPro" id="IPR035671">
    <property type="entry name" value="DsbD_gamma"/>
</dbReference>
<evidence type="ECO:0000259" key="7">
    <source>
        <dbReference type="Pfam" id="PF02683"/>
    </source>
</evidence>
<comment type="subcellular location">
    <subcellularLocation>
        <location evidence="1">Membrane</location>
        <topology evidence="1">Multi-pass membrane protein</topology>
    </subcellularLocation>
</comment>
<evidence type="ECO:0000256" key="1">
    <source>
        <dbReference type="ARBA" id="ARBA00004141"/>
    </source>
</evidence>
<evidence type="ECO:0000256" key="6">
    <source>
        <dbReference type="SAM" id="Phobius"/>
    </source>
</evidence>
<feature type="transmembrane region" description="Helical" evidence="6">
    <location>
        <begin position="431"/>
        <end position="462"/>
    </location>
</feature>
<evidence type="ECO:0000256" key="4">
    <source>
        <dbReference type="ARBA" id="ARBA00022989"/>
    </source>
</evidence>
<dbReference type="InterPro" id="IPR028250">
    <property type="entry name" value="DsbDN"/>
</dbReference>
<feature type="domain" description="Thiol:disulfide interchange protein DsbD N-terminal" evidence="8">
    <location>
        <begin position="58"/>
        <end position="166"/>
    </location>
</feature>
<accession>A0ABW4YD02</accession>
<dbReference type="Pfam" id="PF13899">
    <property type="entry name" value="Thioredoxin_7"/>
    <property type="match status" value="1"/>
</dbReference>
<dbReference type="PANTHER" id="PTHR32234:SF3">
    <property type="entry name" value="SUPPRESSION OF COPPER SENSITIVITY PROTEIN"/>
    <property type="match status" value="1"/>
</dbReference>
<dbReference type="Pfam" id="PF02683">
    <property type="entry name" value="DsbD_TM"/>
    <property type="match status" value="1"/>
</dbReference>
<comment type="caution">
    <text evidence="9">The sequence shown here is derived from an EMBL/GenBank/DDBJ whole genome shotgun (WGS) entry which is preliminary data.</text>
</comment>
<feature type="transmembrane region" description="Helical" evidence="6">
    <location>
        <begin position="396"/>
        <end position="419"/>
    </location>
</feature>
<dbReference type="InterPro" id="IPR036249">
    <property type="entry name" value="Thioredoxin-like_sf"/>
</dbReference>
<dbReference type="PANTHER" id="PTHR32234">
    <property type="entry name" value="THIOL:DISULFIDE INTERCHANGE PROTEIN DSBD"/>
    <property type="match status" value="1"/>
</dbReference>
<evidence type="ECO:0000256" key="5">
    <source>
        <dbReference type="ARBA" id="ARBA00023136"/>
    </source>
</evidence>
<evidence type="ECO:0000313" key="9">
    <source>
        <dbReference type="EMBL" id="MFD2113566.1"/>
    </source>
</evidence>
<dbReference type="Gene3D" id="3.40.30.10">
    <property type="entry name" value="Glutaredoxin"/>
    <property type="match status" value="1"/>
</dbReference>
<evidence type="ECO:0000256" key="3">
    <source>
        <dbReference type="ARBA" id="ARBA00022748"/>
    </source>
</evidence>
<dbReference type="CDD" id="cd02953">
    <property type="entry name" value="DsbDgamma"/>
    <property type="match status" value="1"/>
</dbReference>
<sequence>MAMLHYPIIMNGSKVRSMDLRAWVFLVLLSLSPFATASAVTTEHVTARLIAERNQTTPGVGIELALVLDIQPGWHTYWRNPGDSGEAPRIDWTLPDGVTASPIRWPHPELIRVGPLANYGYSGRAVHLVALSVPADWPAGTPIPLRAEAHWLVCAEHCIPEHGVLSLTLETAATQGPVDPAWSDLFAGARSALPEGDIQGAMLDERGGGLRLSVPLGTNPALRISDSASVWFYAGSWGLIEHAAAQPWRVGGDRLEMDLVPGAMAATAEPEGVLVIDDPDGGSRAFSLTAERGVPPVSAGEIEPDALSLPIALAFALLGGLILNLMPCVFPVLAIKALSLTAGQGDGAGRRALHGLAYTGGVLLFFGLLSAALLALRAGGAAVGWGFQLQSPPFVALMADLFLVIGLSMAGVVTLGGRLMALGGGQTGSGLLGAFGTGALAALVAAPCTAPLMGAALGYALTLDWAEAMLVILTLGLGLALPFLALTLIPALARRLPRPGPWMETLKQGLAFPMLAASAWLLWVLAVQTGADGLALGLTGMLLLAFGLWVRERTLFGASRVRRAGAVIALIGLVTALWLGISTAGLPASSAGSAGTPDDERTSLVAEPYSAERLAEIRAEGRPVFVNMTAAWCITCLVNERVALSTAATAELFAEQRLVYLKGDWTNRDPAITAYLAGFGRSGVPLYVYYAPGREPEVLPQILTPGIVRERVAGSSGEPARNH</sequence>
<feature type="transmembrane region" description="Helical" evidence="6">
    <location>
        <begin position="356"/>
        <end position="376"/>
    </location>
</feature>
<feature type="transmembrane region" description="Helical" evidence="6">
    <location>
        <begin position="563"/>
        <end position="581"/>
    </location>
</feature>
<dbReference type="Pfam" id="PF11412">
    <property type="entry name" value="DsbD_N"/>
    <property type="match status" value="1"/>
</dbReference>
<keyword evidence="3" id="KW-0201">Cytochrome c-type biogenesis</keyword>
<dbReference type="InterPro" id="IPR003834">
    <property type="entry name" value="Cyt_c_assmbl_TM_dom"/>
</dbReference>
<feature type="domain" description="Cytochrome C biogenesis protein transmembrane" evidence="7">
    <location>
        <begin position="312"/>
        <end position="522"/>
    </location>
</feature>
<evidence type="ECO:0000256" key="2">
    <source>
        <dbReference type="ARBA" id="ARBA00022692"/>
    </source>
</evidence>
<reference evidence="10" key="1">
    <citation type="journal article" date="2019" name="Int. J. Syst. Evol. Microbiol.">
        <title>The Global Catalogue of Microorganisms (GCM) 10K type strain sequencing project: providing services to taxonomists for standard genome sequencing and annotation.</title>
        <authorList>
            <consortium name="The Broad Institute Genomics Platform"/>
            <consortium name="The Broad Institute Genome Sequencing Center for Infectious Disease"/>
            <person name="Wu L."/>
            <person name="Ma J."/>
        </authorList>
    </citation>
    <scope>NUCLEOTIDE SEQUENCE [LARGE SCALE GENOMIC DNA]</scope>
    <source>
        <strain evidence="10">KACC 12597</strain>
    </source>
</reference>
<dbReference type="RefSeq" id="WP_386028410.1">
    <property type="nucleotide sequence ID" value="NZ_JBHUHX010000052.1"/>
</dbReference>
<evidence type="ECO:0000259" key="8">
    <source>
        <dbReference type="Pfam" id="PF11412"/>
    </source>
</evidence>
<organism evidence="9 10">
    <name type="scientific">Thiorhodococcus fuscus</name>
    <dbReference type="NCBI Taxonomy" id="527200"/>
    <lineage>
        <taxon>Bacteria</taxon>
        <taxon>Pseudomonadati</taxon>
        <taxon>Pseudomonadota</taxon>
        <taxon>Gammaproteobacteria</taxon>
        <taxon>Chromatiales</taxon>
        <taxon>Chromatiaceae</taxon>
        <taxon>Thiorhodococcus</taxon>
    </lineage>
</organism>
<feature type="transmembrane region" description="Helical" evidence="6">
    <location>
        <begin position="468"/>
        <end position="489"/>
    </location>
</feature>